<dbReference type="InterPro" id="IPR045384">
    <property type="entry name" value="DUF6527"/>
</dbReference>
<proteinExistence type="predicted"/>
<organism evidence="1 2">
    <name type="scientific">Kribbella speibonae</name>
    <dbReference type="NCBI Taxonomy" id="1572660"/>
    <lineage>
        <taxon>Bacteria</taxon>
        <taxon>Bacillati</taxon>
        <taxon>Actinomycetota</taxon>
        <taxon>Actinomycetes</taxon>
        <taxon>Propionibacteriales</taxon>
        <taxon>Kribbellaceae</taxon>
        <taxon>Kribbella</taxon>
    </lineage>
</organism>
<protein>
    <submittedName>
        <fullName evidence="1">Uncharacterized protein</fullName>
    </submittedName>
</protein>
<name>A0ABY2A1J8_9ACTN</name>
<accession>A0ABY2A1J8</accession>
<dbReference type="Pfam" id="PF20137">
    <property type="entry name" value="BubE"/>
    <property type="match status" value="1"/>
</dbReference>
<evidence type="ECO:0000313" key="1">
    <source>
        <dbReference type="EMBL" id="TCC21915.1"/>
    </source>
</evidence>
<reference evidence="1 2" key="1">
    <citation type="submission" date="2019-02" db="EMBL/GenBank/DDBJ databases">
        <title>Kribbella capetownensis sp. nov. and Kribbella speibonae sp. nov., isolated from soil.</title>
        <authorList>
            <person name="Curtis S.M."/>
            <person name="Norton I."/>
            <person name="Everest G.J."/>
            <person name="Meyers P.R."/>
        </authorList>
    </citation>
    <scope>NUCLEOTIDE SEQUENCE [LARGE SCALE GENOMIC DNA]</scope>
    <source>
        <strain evidence="1 2">SK5</strain>
    </source>
</reference>
<keyword evidence="2" id="KW-1185">Reference proteome</keyword>
<evidence type="ECO:0000313" key="2">
    <source>
        <dbReference type="Proteomes" id="UP000292385"/>
    </source>
</evidence>
<dbReference type="RefSeq" id="WP_131463685.1">
    <property type="nucleotide sequence ID" value="NZ_SJJY01000005.1"/>
</dbReference>
<dbReference type="EMBL" id="SJJY01000005">
    <property type="protein sequence ID" value="TCC21915.1"/>
    <property type="molecule type" value="Genomic_DNA"/>
</dbReference>
<comment type="caution">
    <text evidence="1">The sequence shown here is derived from an EMBL/GenBank/DDBJ whole genome shotgun (WGS) entry which is preliminary data.</text>
</comment>
<dbReference type="Proteomes" id="UP000292385">
    <property type="component" value="Unassembled WGS sequence"/>
</dbReference>
<sequence>MRIQELTPVFVEFVPTDLADGDIYISMEYATASHLCACGCAVRVVTPFGPADWVLTFDGTVTLSPSVGNGQFPCRSHYLIRSNRVVWLPPMQRRIAQEAHRADTAGRASTYAEPPATGFWDRTIRWFRRHF</sequence>
<gene>
    <name evidence="1" type="ORF">E0H58_23830</name>
</gene>